<dbReference type="EMBL" id="CP033058">
    <property type="protein sequence ID" value="AZZ65783.1"/>
    <property type="molecule type" value="Genomic_DNA"/>
</dbReference>
<dbReference type="InterPro" id="IPR043129">
    <property type="entry name" value="ATPase_NBD"/>
</dbReference>
<dbReference type="AlphaFoldDB" id="A0A3T0TUR2"/>
<protein>
    <recommendedName>
        <fullName evidence="3">tRNA threonylcarbamoyladenosine biosynthesis protein TsaE</fullName>
    </recommendedName>
    <alternativeName>
        <fullName evidence="10">t(6)A37 threonylcarbamoyladenosine biosynthesis protein TsaE</fullName>
    </alternativeName>
</protein>
<comment type="subcellular location">
    <subcellularLocation>
        <location evidence="1">Cytoplasm</location>
    </subcellularLocation>
</comment>
<dbReference type="Gene3D" id="3.40.50.300">
    <property type="entry name" value="P-loop containing nucleotide triphosphate hydrolases"/>
    <property type="match status" value="1"/>
</dbReference>
<dbReference type="PANTHER" id="PTHR33540:SF2">
    <property type="entry name" value="TRNA THREONYLCARBAMOYLADENOSINE BIOSYNTHESIS PROTEIN TSAE"/>
    <property type="match status" value="1"/>
</dbReference>
<evidence type="ECO:0000256" key="2">
    <source>
        <dbReference type="ARBA" id="ARBA00007599"/>
    </source>
</evidence>
<evidence type="ECO:0000256" key="10">
    <source>
        <dbReference type="ARBA" id="ARBA00032441"/>
    </source>
</evidence>
<keyword evidence="4" id="KW-0963">Cytoplasm</keyword>
<dbReference type="Pfam" id="PF00814">
    <property type="entry name" value="TsaD"/>
    <property type="match status" value="1"/>
</dbReference>
<evidence type="ECO:0000313" key="12">
    <source>
        <dbReference type="EMBL" id="AZZ65783.1"/>
    </source>
</evidence>
<keyword evidence="9" id="KW-0460">Magnesium</keyword>
<evidence type="ECO:0000259" key="11">
    <source>
        <dbReference type="Pfam" id="PF00814"/>
    </source>
</evidence>
<dbReference type="GO" id="GO:0002949">
    <property type="term" value="P:tRNA threonylcarbamoyladenosine modification"/>
    <property type="evidence" value="ECO:0007669"/>
    <property type="project" value="InterPro"/>
</dbReference>
<gene>
    <name evidence="12" type="primary">tsaE</name>
    <name evidence="12" type="ORF">DMC14_000160</name>
</gene>
<keyword evidence="13" id="KW-1185">Reference proteome</keyword>
<evidence type="ECO:0000256" key="1">
    <source>
        <dbReference type="ARBA" id="ARBA00004496"/>
    </source>
</evidence>
<keyword evidence="7" id="KW-0547">Nucleotide-binding</keyword>
<dbReference type="InterPro" id="IPR027417">
    <property type="entry name" value="P-loop_NTPase"/>
</dbReference>
<feature type="domain" description="Gcp-like" evidence="11">
    <location>
        <begin position="175"/>
        <end position="218"/>
    </location>
</feature>
<dbReference type="InterPro" id="IPR003442">
    <property type="entry name" value="T6A_TsaE"/>
</dbReference>
<evidence type="ECO:0000256" key="9">
    <source>
        <dbReference type="ARBA" id="ARBA00022842"/>
    </source>
</evidence>
<evidence type="ECO:0000256" key="4">
    <source>
        <dbReference type="ARBA" id="ARBA00022490"/>
    </source>
</evidence>
<keyword evidence="6" id="KW-0479">Metal-binding</keyword>
<dbReference type="NCBIfam" id="TIGR00150">
    <property type="entry name" value="T6A_YjeE"/>
    <property type="match status" value="1"/>
</dbReference>
<proteinExistence type="inferred from homology"/>
<reference evidence="12" key="1">
    <citation type="submission" date="2019-03" db="EMBL/GenBank/DDBJ databases">
        <title>Draft Sequence and Annotation of the Mycoplasma phocicerebrale Strain 1049T Genome.</title>
        <authorList>
            <person name="Frasca S.Jr."/>
            <person name="Kutish G.F."/>
            <person name="Castellanos Gell J."/>
            <person name="Michaels D.L."/>
            <person name="Brown D.R."/>
        </authorList>
    </citation>
    <scope>NUCLEOTIDE SEQUENCE</scope>
    <source>
        <strain evidence="12">1049</strain>
    </source>
</reference>
<dbReference type="GO" id="GO:0016740">
    <property type="term" value="F:transferase activity"/>
    <property type="evidence" value="ECO:0007669"/>
    <property type="project" value="UniProtKB-KW"/>
</dbReference>
<evidence type="ECO:0000313" key="13">
    <source>
        <dbReference type="Proteomes" id="UP000256585"/>
    </source>
</evidence>
<keyword evidence="5" id="KW-0819">tRNA processing</keyword>
<dbReference type="Gene3D" id="3.30.420.200">
    <property type="match status" value="1"/>
</dbReference>
<dbReference type="SUPFAM" id="SSF52540">
    <property type="entry name" value="P-loop containing nucleoside triphosphate hydrolases"/>
    <property type="match status" value="1"/>
</dbReference>
<dbReference type="Gene3D" id="3.30.420.40">
    <property type="match status" value="1"/>
</dbReference>
<evidence type="ECO:0000256" key="5">
    <source>
        <dbReference type="ARBA" id="ARBA00022694"/>
    </source>
</evidence>
<name>A0A3T0TUR2_9BACT</name>
<evidence type="ECO:0000256" key="6">
    <source>
        <dbReference type="ARBA" id="ARBA00022723"/>
    </source>
</evidence>
<dbReference type="SUPFAM" id="SSF53067">
    <property type="entry name" value="Actin-like ATPase domain"/>
    <property type="match status" value="1"/>
</dbReference>
<dbReference type="GO" id="GO:0005737">
    <property type="term" value="C:cytoplasm"/>
    <property type="evidence" value="ECO:0007669"/>
    <property type="project" value="UniProtKB-SubCell"/>
</dbReference>
<organism evidence="12 13">
    <name type="scientific">Metamycoplasma phocicerebrale</name>
    <dbReference type="NCBI Taxonomy" id="142649"/>
    <lineage>
        <taxon>Bacteria</taxon>
        <taxon>Bacillati</taxon>
        <taxon>Mycoplasmatota</taxon>
        <taxon>Mycoplasmoidales</taxon>
        <taxon>Metamycoplasmataceae</taxon>
        <taxon>Metamycoplasma</taxon>
    </lineage>
</organism>
<evidence type="ECO:0000256" key="7">
    <source>
        <dbReference type="ARBA" id="ARBA00022741"/>
    </source>
</evidence>
<dbReference type="KEGG" id="mphc:DMC14_000160"/>
<dbReference type="PANTHER" id="PTHR33540">
    <property type="entry name" value="TRNA THREONYLCARBAMOYLADENOSINE BIOSYNTHESIS PROTEIN TSAE"/>
    <property type="match status" value="1"/>
</dbReference>
<evidence type="ECO:0000256" key="3">
    <source>
        <dbReference type="ARBA" id="ARBA00019010"/>
    </source>
</evidence>
<dbReference type="OrthoDB" id="9815896at2"/>
<dbReference type="Pfam" id="PF02367">
    <property type="entry name" value="TsaE"/>
    <property type="match status" value="1"/>
</dbReference>
<sequence length="320" mass="37258">MFKKFYFKENQSLKSLVDYILSFKNVEAILLNGELGAGKTTLTSQIAKTLGENKTIISPTFNTILIYDKIVHIDAYKLKGDLFAYEEYFDNKLVIIEWSDNITHNFKKYLKIKVSLETIKEEVYHVFSIVEQTCKKSLFIETSLEDFFVAILEDDRVIDYVIKKDLIKKTDYFFNVLDDILNRNNLDINNIDEIYTTTGPGSFTGARLGFSYARTNAQVQPKVANNFIKLKLSPTYELFFIQKQENTVYIKANKYKSYKINKLKNKIEIEIIDASEEFLDKFNYNDFIENPKKYLKAFKESNNLLSEELVYASEPQIGGQ</sequence>
<accession>A0A3T0TUR2</accession>
<keyword evidence="8" id="KW-0067">ATP-binding</keyword>
<dbReference type="Proteomes" id="UP000256585">
    <property type="component" value="Chromosome"/>
</dbReference>
<dbReference type="GO" id="GO:0046872">
    <property type="term" value="F:metal ion binding"/>
    <property type="evidence" value="ECO:0007669"/>
    <property type="project" value="UniProtKB-KW"/>
</dbReference>
<evidence type="ECO:0000256" key="8">
    <source>
        <dbReference type="ARBA" id="ARBA00022840"/>
    </source>
</evidence>
<comment type="similarity">
    <text evidence="2">Belongs to the TsaE family.</text>
</comment>
<dbReference type="InterPro" id="IPR000905">
    <property type="entry name" value="Gcp-like_dom"/>
</dbReference>
<dbReference type="RefSeq" id="WP_116171952.1">
    <property type="nucleotide sequence ID" value="NZ_CP033058.2"/>
</dbReference>
<dbReference type="GO" id="GO:0005524">
    <property type="term" value="F:ATP binding"/>
    <property type="evidence" value="ECO:0007669"/>
    <property type="project" value="UniProtKB-KW"/>
</dbReference>